<evidence type="ECO:0000313" key="2">
    <source>
        <dbReference type="Proteomes" id="UP001615550"/>
    </source>
</evidence>
<proteinExistence type="predicted"/>
<name>A0ABW8DCK0_9GAMM</name>
<comment type="caution">
    <text evidence="1">The sequence shown here is derived from an EMBL/GenBank/DDBJ whole genome shotgun (WGS) entry which is preliminary data.</text>
</comment>
<gene>
    <name evidence="1" type="ORF">ACD661_15235</name>
</gene>
<dbReference type="Proteomes" id="UP001615550">
    <property type="component" value="Unassembled WGS sequence"/>
</dbReference>
<reference evidence="1 2" key="1">
    <citation type="submission" date="2024-08" db="EMBL/GenBank/DDBJ databases">
        <title>Draft Genome Sequence of Legionella lytica strain DSB2004, Isolated From a Fire Sprinkler System.</title>
        <authorList>
            <person name="Everhart A.D."/>
            <person name="Kidane D.T."/>
            <person name="Farone A.L."/>
            <person name="Farone M.B."/>
        </authorList>
    </citation>
    <scope>NUCLEOTIDE SEQUENCE [LARGE SCALE GENOMIC DNA]</scope>
    <source>
        <strain evidence="1 2">DSB2004</strain>
    </source>
</reference>
<organism evidence="1 2">
    <name type="scientific">Legionella lytica</name>
    <dbReference type="NCBI Taxonomy" id="96232"/>
    <lineage>
        <taxon>Bacteria</taxon>
        <taxon>Pseudomonadati</taxon>
        <taxon>Pseudomonadota</taxon>
        <taxon>Gammaproteobacteria</taxon>
        <taxon>Legionellales</taxon>
        <taxon>Legionellaceae</taxon>
        <taxon>Legionella</taxon>
    </lineage>
</organism>
<protein>
    <submittedName>
        <fullName evidence="1">Uncharacterized protein</fullName>
    </submittedName>
</protein>
<evidence type="ECO:0000313" key="1">
    <source>
        <dbReference type="EMBL" id="MFJ1269912.1"/>
    </source>
</evidence>
<accession>A0ABW8DCK0</accession>
<dbReference type="RefSeq" id="WP_400188727.1">
    <property type="nucleotide sequence ID" value="NZ_JBGORX010000010.1"/>
</dbReference>
<keyword evidence="2" id="KW-1185">Reference proteome</keyword>
<sequence length="81" mass="9152">MATTNNDGTRNQSLDFDLGQHALLNKLDIRWFGGLRLSRVKNAAQFAYSGASLPRSVENRIKGERVLISTELFYLLPEWLG</sequence>
<dbReference type="EMBL" id="JBGORX010000010">
    <property type="protein sequence ID" value="MFJ1269912.1"/>
    <property type="molecule type" value="Genomic_DNA"/>
</dbReference>